<evidence type="ECO:0000256" key="2">
    <source>
        <dbReference type="SAM" id="SignalP"/>
    </source>
</evidence>
<accession>A0A3L6T492</accession>
<dbReference type="EMBL" id="PQIB02000002">
    <property type="protein sequence ID" value="RLN33085.1"/>
    <property type="molecule type" value="Genomic_DNA"/>
</dbReference>
<keyword evidence="5" id="KW-1185">Reference proteome</keyword>
<comment type="caution">
    <text evidence="4">The sequence shown here is derived from an EMBL/GenBank/DDBJ whole genome shotgun (WGS) entry which is preliminary data.</text>
</comment>
<evidence type="ECO:0000313" key="5">
    <source>
        <dbReference type="Proteomes" id="UP000275267"/>
    </source>
</evidence>
<evidence type="ECO:0000259" key="3">
    <source>
        <dbReference type="Pfam" id="PF20241"/>
    </source>
</evidence>
<feature type="compositionally biased region" description="Basic and acidic residues" evidence="1">
    <location>
        <begin position="88"/>
        <end position="103"/>
    </location>
</feature>
<proteinExistence type="predicted"/>
<reference evidence="5" key="1">
    <citation type="journal article" date="2019" name="Nat. Commun.">
        <title>The genome of broomcorn millet.</title>
        <authorList>
            <person name="Zou C."/>
            <person name="Miki D."/>
            <person name="Li D."/>
            <person name="Tang Q."/>
            <person name="Xiao L."/>
            <person name="Rajput S."/>
            <person name="Deng P."/>
            <person name="Jia W."/>
            <person name="Huang R."/>
            <person name="Zhang M."/>
            <person name="Sun Y."/>
            <person name="Hu J."/>
            <person name="Fu X."/>
            <person name="Schnable P.S."/>
            <person name="Li F."/>
            <person name="Zhang H."/>
            <person name="Feng B."/>
            <person name="Zhu X."/>
            <person name="Liu R."/>
            <person name="Schnable J.C."/>
            <person name="Zhu J.-K."/>
            <person name="Zhang H."/>
        </authorList>
    </citation>
    <scope>NUCLEOTIDE SEQUENCE [LARGE SCALE GENOMIC DNA]</scope>
</reference>
<feature type="signal peptide" evidence="2">
    <location>
        <begin position="1"/>
        <end position="27"/>
    </location>
</feature>
<organism evidence="4 5">
    <name type="scientific">Panicum miliaceum</name>
    <name type="common">Proso millet</name>
    <name type="synonym">Broomcorn millet</name>
    <dbReference type="NCBI Taxonomy" id="4540"/>
    <lineage>
        <taxon>Eukaryota</taxon>
        <taxon>Viridiplantae</taxon>
        <taxon>Streptophyta</taxon>
        <taxon>Embryophyta</taxon>
        <taxon>Tracheophyta</taxon>
        <taxon>Spermatophyta</taxon>
        <taxon>Magnoliopsida</taxon>
        <taxon>Liliopsida</taxon>
        <taxon>Poales</taxon>
        <taxon>Poaceae</taxon>
        <taxon>PACMAD clade</taxon>
        <taxon>Panicoideae</taxon>
        <taxon>Panicodae</taxon>
        <taxon>Paniceae</taxon>
        <taxon>Panicinae</taxon>
        <taxon>Panicum</taxon>
        <taxon>Panicum sect. Panicum</taxon>
    </lineage>
</organism>
<dbReference type="InterPro" id="IPR046533">
    <property type="entry name" value="DUF6598"/>
</dbReference>
<protein>
    <recommendedName>
        <fullName evidence="3">DUF6598 domain-containing protein</fullName>
    </recommendedName>
</protein>
<dbReference type="Proteomes" id="UP000275267">
    <property type="component" value="Unassembled WGS sequence"/>
</dbReference>
<sequence>MGAFRRPAQCSLRVCFVLFICATQTAASKTRSRVSYPGPGSERYRRRLPAPCCVVVWGKRSGGGRAFGRMSCRKGDDKVASSTSMSNKDSKEEMNFKAPSKMEEDSLFEAPRKTEEAKGPFFVCWNGELWRSKVPVSLESEVPRPRRMEVEEEHAEEHETPELEVIGPDDEAHWMTVSQFRDYWNRRWSGHYYGSFEDTTKIPSMCFAYKPVDEAAVQNDTLQIFSVKLAATRGALQLPLDVFGMVAIRDPVDHNRNIIFQRKRDDCQTLTEKDPYLVLAGPTRAVMLEMNPTIIEVDLQVKGATESEDEQLSFLVAPLRCFDTIFSHLFNCAYTSKLSTLEFTLGHVAFSVEATIFVHVVHGSWPDCYRGLFTASTTGFTDRCPMPVGDKLSTGTGGEGILLLDSRGERLPVAGDGRIELSRRVVSVEGCGKLTVKVNALEGNYYVRSA</sequence>
<gene>
    <name evidence="4" type="ORF">C2845_PM03G14310</name>
</gene>
<dbReference type="AlphaFoldDB" id="A0A3L6T492"/>
<dbReference type="PANTHER" id="PTHR33065">
    <property type="entry name" value="OS07G0486400 PROTEIN"/>
    <property type="match status" value="1"/>
</dbReference>
<feature type="chain" id="PRO_5018231611" description="DUF6598 domain-containing protein" evidence="2">
    <location>
        <begin position="28"/>
        <end position="450"/>
    </location>
</feature>
<dbReference type="PANTHER" id="PTHR33065:SF153">
    <property type="entry name" value="DUF6598 DOMAIN-CONTAINING PROTEIN"/>
    <property type="match status" value="1"/>
</dbReference>
<dbReference type="OrthoDB" id="681537at2759"/>
<evidence type="ECO:0000313" key="4">
    <source>
        <dbReference type="EMBL" id="RLN33085.1"/>
    </source>
</evidence>
<feature type="domain" description="DUF6598" evidence="3">
    <location>
        <begin position="221"/>
        <end position="442"/>
    </location>
</feature>
<dbReference type="Pfam" id="PF20241">
    <property type="entry name" value="DUF6598"/>
    <property type="match status" value="1"/>
</dbReference>
<evidence type="ECO:0000256" key="1">
    <source>
        <dbReference type="SAM" id="MobiDB-lite"/>
    </source>
</evidence>
<keyword evidence="2" id="KW-0732">Signal</keyword>
<feature type="region of interest" description="Disordered" evidence="1">
    <location>
        <begin position="76"/>
        <end position="103"/>
    </location>
</feature>
<name>A0A3L6T492_PANMI</name>